<evidence type="ECO:0000256" key="3">
    <source>
        <dbReference type="ARBA" id="ARBA00022806"/>
    </source>
</evidence>
<proteinExistence type="predicted"/>
<sequence>SSSHSDVLEIELARRGIPFVKYGGLRFLDAGHVKDLLALLRWADNPHNALAASRVLQLLPGMGPVNARRVLERLAGLDGRLGALRGLEPPAAAAAHWPALVDLLAELAAPHCPWPGQVERARQWYQPHLERLYEQAHTRGGDLEQLTLLAGQFPSRERFLTELALDPPAAAGDLSGPPALDEDYLVLSTVHSAKGMEWDTVYLLNVVDGSFPSEFAAGRSELLEEERRLFYVALTRAQNDLLLFAPLQFYRTGQHRHGDVHVYGGRSRFLTDAVLAHVQRVASVVAVGGEPSSPGRLEPRLDVGARLRDMW</sequence>
<keyword evidence="2" id="KW-0378">Hydrolase</keyword>
<dbReference type="GO" id="GO:0000725">
    <property type="term" value="P:recombinational repair"/>
    <property type="evidence" value="ECO:0007669"/>
    <property type="project" value="TreeGrafter"/>
</dbReference>
<gene>
    <name evidence="6" type="ORF">B2A_03199</name>
</gene>
<dbReference type="PANTHER" id="PTHR11070:SF3">
    <property type="entry name" value="DNA 3'-5' HELICASE"/>
    <property type="match status" value="1"/>
</dbReference>
<accession>T1AVP2</accession>
<reference evidence="6" key="1">
    <citation type="submission" date="2013-08" db="EMBL/GenBank/DDBJ databases">
        <authorList>
            <person name="Mendez C."/>
            <person name="Richter M."/>
            <person name="Ferrer M."/>
            <person name="Sanchez J."/>
        </authorList>
    </citation>
    <scope>NUCLEOTIDE SEQUENCE</scope>
</reference>
<reference evidence="6" key="2">
    <citation type="journal article" date="2014" name="ISME J.">
        <title>Microbial stratification in low pH oxic and suboxic macroscopic growths along an acid mine drainage.</title>
        <authorList>
            <person name="Mendez-Garcia C."/>
            <person name="Mesa V."/>
            <person name="Sprenger R.R."/>
            <person name="Richter M."/>
            <person name="Diez M.S."/>
            <person name="Solano J."/>
            <person name="Bargiela R."/>
            <person name="Golyshina O.V."/>
            <person name="Manteca A."/>
            <person name="Ramos J.L."/>
            <person name="Gallego J.R."/>
            <person name="Llorente I."/>
            <person name="Martins Dos Santos V.A."/>
            <person name="Jensen O.N."/>
            <person name="Pelaez A.I."/>
            <person name="Sanchez J."/>
            <person name="Ferrer M."/>
        </authorList>
    </citation>
    <scope>NUCLEOTIDE SEQUENCE</scope>
</reference>
<evidence type="ECO:0000256" key="2">
    <source>
        <dbReference type="ARBA" id="ARBA00022801"/>
    </source>
</evidence>
<dbReference type="GO" id="GO:0005829">
    <property type="term" value="C:cytosol"/>
    <property type="evidence" value="ECO:0007669"/>
    <property type="project" value="TreeGrafter"/>
</dbReference>
<dbReference type="PROSITE" id="PS51217">
    <property type="entry name" value="UVRD_HELICASE_CTER"/>
    <property type="match status" value="1"/>
</dbReference>
<keyword evidence="1" id="KW-0547">Nucleotide-binding</keyword>
<dbReference type="InterPro" id="IPR014017">
    <property type="entry name" value="DNA_helicase_UvrD-like_C"/>
</dbReference>
<feature type="non-terminal residue" evidence="6">
    <location>
        <position position="1"/>
    </location>
</feature>
<name>T1AVP2_9ZZZZ</name>
<keyword evidence="3 6" id="KW-0347">Helicase</keyword>
<evidence type="ECO:0000313" key="6">
    <source>
        <dbReference type="EMBL" id="EQD61547.1"/>
    </source>
</evidence>
<dbReference type="AlphaFoldDB" id="T1AVP2"/>
<dbReference type="SUPFAM" id="SSF52540">
    <property type="entry name" value="P-loop containing nucleoside triphosphate hydrolases"/>
    <property type="match status" value="1"/>
</dbReference>
<dbReference type="PANTHER" id="PTHR11070">
    <property type="entry name" value="UVRD / RECB / PCRA DNA HELICASE FAMILY MEMBER"/>
    <property type="match status" value="1"/>
</dbReference>
<evidence type="ECO:0000256" key="1">
    <source>
        <dbReference type="ARBA" id="ARBA00022741"/>
    </source>
</evidence>
<feature type="domain" description="UvrD-like helicase C-terminal" evidence="5">
    <location>
        <begin position="1"/>
        <end position="195"/>
    </location>
</feature>
<keyword evidence="4" id="KW-0067">ATP-binding</keyword>
<dbReference type="GO" id="GO:0005524">
    <property type="term" value="F:ATP binding"/>
    <property type="evidence" value="ECO:0007669"/>
    <property type="project" value="UniProtKB-KW"/>
</dbReference>
<dbReference type="Pfam" id="PF13361">
    <property type="entry name" value="UvrD_C"/>
    <property type="match status" value="2"/>
</dbReference>
<dbReference type="GO" id="GO:0016787">
    <property type="term" value="F:hydrolase activity"/>
    <property type="evidence" value="ECO:0007669"/>
    <property type="project" value="UniProtKB-KW"/>
</dbReference>
<dbReference type="InterPro" id="IPR027417">
    <property type="entry name" value="P-loop_NTPase"/>
</dbReference>
<dbReference type="EMBL" id="AUZZ01002138">
    <property type="protein sequence ID" value="EQD61547.1"/>
    <property type="molecule type" value="Genomic_DNA"/>
</dbReference>
<dbReference type="Gene3D" id="1.10.486.10">
    <property type="entry name" value="PCRA, domain 4"/>
    <property type="match status" value="1"/>
</dbReference>
<dbReference type="GO" id="GO:0003677">
    <property type="term" value="F:DNA binding"/>
    <property type="evidence" value="ECO:0007669"/>
    <property type="project" value="InterPro"/>
</dbReference>
<protein>
    <submittedName>
        <fullName evidence="6">UvrD/REP helicase</fullName>
    </submittedName>
</protein>
<organism evidence="6">
    <name type="scientific">mine drainage metagenome</name>
    <dbReference type="NCBI Taxonomy" id="410659"/>
    <lineage>
        <taxon>unclassified sequences</taxon>
        <taxon>metagenomes</taxon>
        <taxon>ecological metagenomes</taxon>
    </lineage>
</organism>
<evidence type="ECO:0000256" key="4">
    <source>
        <dbReference type="ARBA" id="ARBA00022840"/>
    </source>
</evidence>
<evidence type="ECO:0000259" key="5">
    <source>
        <dbReference type="PROSITE" id="PS51217"/>
    </source>
</evidence>
<dbReference type="Gene3D" id="3.40.50.300">
    <property type="entry name" value="P-loop containing nucleotide triphosphate hydrolases"/>
    <property type="match status" value="1"/>
</dbReference>
<dbReference type="GO" id="GO:0043138">
    <property type="term" value="F:3'-5' DNA helicase activity"/>
    <property type="evidence" value="ECO:0007669"/>
    <property type="project" value="TreeGrafter"/>
</dbReference>
<comment type="caution">
    <text evidence="6">The sequence shown here is derived from an EMBL/GenBank/DDBJ whole genome shotgun (WGS) entry which is preliminary data.</text>
</comment>
<dbReference type="InterPro" id="IPR000212">
    <property type="entry name" value="DNA_helicase_UvrD/REP"/>
</dbReference>